<sequence>MTTLAAPLAPAPPAPAPAGTPIEPGEDRPLRILMVAARYLPDMGGIETHVREVGRRLAAAGHAVTVLTADRTRARPPVEAADGMLIRRVPAWPRGRDYYWAPGIWREVMRADCDLLHVQGCHTLVPPLAMLAALRRRLPFVITFHSGGHSSSLRNRLRGLQWALLGGLVRRATRRIAVSRFEADLFSARMRFPRDAVSVVSNGAQLPAAKAPAAADPERPLIVSIGRLERYKGHHRAIEAMPDILAQRPGARLRVLGEGPYQQALTELADRLGIADRVEIGGVPPAERERLAALLGSAALVVLLSEYEAHPVAVLEALALGLPVLVTDSTGFMEMAEEGMVATVRPAAGSTEIAQAVLAALTDNRAGRAAPLPDWQDCADRLLAVYRSATKGR</sequence>
<evidence type="ECO:0000313" key="4">
    <source>
        <dbReference type="EMBL" id="MDO9710396.1"/>
    </source>
</evidence>
<feature type="domain" description="Glycosyl transferase family 1" evidence="2">
    <location>
        <begin position="212"/>
        <end position="364"/>
    </location>
</feature>
<evidence type="ECO:0000259" key="2">
    <source>
        <dbReference type="Pfam" id="PF00534"/>
    </source>
</evidence>
<reference evidence="4 5" key="1">
    <citation type="submission" date="2023-08" db="EMBL/GenBank/DDBJ databases">
        <title>The draft genome sequence of Paracraurococcus sp. LOR1-02.</title>
        <authorList>
            <person name="Kingkaew E."/>
            <person name="Tanasupawat S."/>
        </authorList>
    </citation>
    <scope>NUCLEOTIDE SEQUENCE [LARGE SCALE GENOMIC DNA]</scope>
    <source>
        <strain evidence="4 5">LOR1-02</strain>
    </source>
</reference>
<dbReference type="PANTHER" id="PTHR45947:SF3">
    <property type="entry name" value="SULFOQUINOVOSYL TRANSFERASE SQD2"/>
    <property type="match status" value="1"/>
</dbReference>
<organism evidence="4 5">
    <name type="scientific">Paracraurococcus lichenis</name>
    <dbReference type="NCBI Taxonomy" id="3064888"/>
    <lineage>
        <taxon>Bacteria</taxon>
        <taxon>Pseudomonadati</taxon>
        <taxon>Pseudomonadota</taxon>
        <taxon>Alphaproteobacteria</taxon>
        <taxon>Acetobacterales</taxon>
        <taxon>Roseomonadaceae</taxon>
        <taxon>Paracraurococcus</taxon>
    </lineage>
</organism>
<dbReference type="EMBL" id="JAUTWS010000017">
    <property type="protein sequence ID" value="MDO9710396.1"/>
    <property type="molecule type" value="Genomic_DNA"/>
</dbReference>
<evidence type="ECO:0000259" key="3">
    <source>
        <dbReference type="Pfam" id="PF13439"/>
    </source>
</evidence>
<evidence type="ECO:0000256" key="1">
    <source>
        <dbReference type="SAM" id="MobiDB-lite"/>
    </source>
</evidence>
<dbReference type="GO" id="GO:0016757">
    <property type="term" value="F:glycosyltransferase activity"/>
    <property type="evidence" value="ECO:0007669"/>
    <property type="project" value="UniProtKB-KW"/>
</dbReference>
<evidence type="ECO:0000313" key="5">
    <source>
        <dbReference type="Proteomes" id="UP001243009"/>
    </source>
</evidence>
<dbReference type="Proteomes" id="UP001243009">
    <property type="component" value="Unassembled WGS sequence"/>
</dbReference>
<accession>A0ABT9E2J7</accession>
<dbReference type="InterPro" id="IPR050194">
    <property type="entry name" value="Glycosyltransferase_grp1"/>
</dbReference>
<keyword evidence="4" id="KW-0808">Transferase</keyword>
<dbReference type="CDD" id="cd03801">
    <property type="entry name" value="GT4_PimA-like"/>
    <property type="match status" value="1"/>
</dbReference>
<name>A0ABT9E2J7_9PROT</name>
<dbReference type="Pfam" id="PF13439">
    <property type="entry name" value="Glyco_transf_4"/>
    <property type="match status" value="1"/>
</dbReference>
<keyword evidence="5" id="KW-1185">Reference proteome</keyword>
<dbReference type="EC" id="2.4.-.-" evidence="4"/>
<dbReference type="SUPFAM" id="SSF53756">
    <property type="entry name" value="UDP-Glycosyltransferase/glycogen phosphorylase"/>
    <property type="match status" value="1"/>
</dbReference>
<dbReference type="RefSeq" id="WP_305105258.1">
    <property type="nucleotide sequence ID" value="NZ_JAUTWS010000017.1"/>
</dbReference>
<proteinExistence type="predicted"/>
<keyword evidence="4" id="KW-0328">Glycosyltransferase</keyword>
<dbReference type="Pfam" id="PF00534">
    <property type="entry name" value="Glycos_transf_1"/>
    <property type="match status" value="1"/>
</dbReference>
<dbReference type="PANTHER" id="PTHR45947">
    <property type="entry name" value="SULFOQUINOVOSYL TRANSFERASE SQD2"/>
    <property type="match status" value="1"/>
</dbReference>
<dbReference type="InterPro" id="IPR028098">
    <property type="entry name" value="Glyco_trans_4-like_N"/>
</dbReference>
<gene>
    <name evidence="4" type="ORF">Q7A36_18725</name>
</gene>
<protein>
    <submittedName>
        <fullName evidence="4">Glycosyltransferase family 4 protein</fullName>
        <ecNumber evidence="4">2.4.-.-</ecNumber>
    </submittedName>
</protein>
<dbReference type="InterPro" id="IPR001296">
    <property type="entry name" value="Glyco_trans_1"/>
</dbReference>
<feature type="domain" description="Glycosyltransferase subfamily 4-like N-terminal" evidence="3">
    <location>
        <begin position="43"/>
        <end position="203"/>
    </location>
</feature>
<feature type="region of interest" description="Disordered" evidence="1">
    <location>
        <begin position="1"/>
        <end position="25"/>
    </location>
</feature>
<comment type="caution">
    <text evidence="4">The sequence shown here is derived from an EMBL/GenBank/DDBJ whole genome shotgun (WGS) entry which is preliminary data.</text>
</comment>
<feature type="compositionally biased region" description="Pro residues" evidence="1">
    <location>
        <begin position="9"/>
        <end position="18"/>
    </location>
</feature>
<dbReference type="Gene3D" id="3.40.50.2000">
    <property type="entry name" value="Glycogen Phosphorylase B"/>
    <property type="match status" value="2"/>
</dbReference>